<protein>
    <submittedName>
        <fullName evidence="2">Uncharacterized protein</fullName>
    </submittedName>
</protein>
<accession>A0ABP1S6V9</accession>
<evidence type="ECO:0000256" key="1">
    <source>
        <dbReference type="SAM" id="SignalP"/>
    </source>
</evidence>
<keyword evidence="1" id="KW-0732">Signal</keyword>
<reference evidence="2 3" key="1">
    <citation type="submission" date="2024-08" db="EMBL/GenBank/DDBJ databases">
        <authorList>
            <person name="Cucini C."/>
            <person name="Frati F."/>
        </authorList>
    </citation>
    <scope>NUCLEOTIDE SEQUENCE [LARGE SCALE GENOMIC DNA]</scope>
</reference>
<evidence type="ECO:0000313" key="2">
    <source>
        <dbReference type="EMBL" id="CAL8144149.1"/>
    </source>
</evidence>
<dbReference type="EMBL" id="CAXLJM020000160">
    <property type="protein sequence ID" value="CAL8144149.1"/>
    <property type="molecule type" value="Genomic_DNA"/>
</dbReference>
<comment type="caution">
    <text evidence="2">The sequence shown here is derived from an EMBL/GenBank/DDBJ whole genome shotgun (WGS) entry which is preliminary data.</text>
</comment>
<feature type="chain" id="PRO_5047396911" evidence="1">
    <location>
        <begin position="26"/>
        <end position="122"/>
    </location>
</feature>
<keyword evidence="3" id="KW-1185">Reference proteome</keyword>
<evidence type="ECO:0000313" key="3">
    <source>
        <dbReference type="Proteomes" id="UP001642540"/>
    </source>
</evidence>
<name>A0ABP1S6V9_9HEXA</name>
<sequence>MKKFVNFPCAFALVIVVLSATATLADIYDRCVLVDDNTVIVKLKGGVSIKLVRKGQDIFLQQKSADDGRWLSSIDDPNAFRMIMKFVKMGRFSGCRRRLFAPRKQAVIHKKPRKLFRNAWFF</sequence>
<proteinExistence type="predicted"/>
<dbReference type="Proteomes" id="UP001642540">
    <property type="component" value="Unassembled WGS sequence"/>
</dbReference>
<organism evidence="2 3">
    <name type="scientific">Orchesella dallaii</name>
    <dbReference type="NCBI Taxonomy" id="48710"/>
    <lineage>
        <taxon>Eukaryota</taxon>
        <taxon>Metazoa</taxon>
        <taxon>Ecdysozoa</taxon>
        <taxon>Arthropoda</taxon>
        <taxon>Hexapoda</taxon>
        <taxon>Collembola</taxon>
        <taxon>Entomobryomorpha</taxon>
        <taxon>Entomobryoidea</taxon>
        <taxon>Orchesellidae</taxon>
        <taxon>Orchesellinae</taxon>
        <taxon>Orchesella</taxon>
    </lineage>
</organism>
<feature type="signal peptide" evidence="1">
    <location>
        <begin position="1"/>
        <end position="25"/>
    </location>
</feature>
<gene>
    <name evidence="2" type="ORF">ODALV1_LOCUS30103</name>
</gene>